<dbReference type="Gene3D" id="3.30.420.270">
    <property type="match status" value="1"/>
</dbReference>
<protein>
    <submittedName>
        <fullName evidence="9">Biopolymer transporter ExbD</fullName>
    </submittedName>
</protein>
<keyword evidence="7" id="KW-0813">Transport</keyword>
<name>A0A1E5QQU4_9CYAN</name>
<reference evidence="9" key="1">
    <citation type="submission" date="2016-09" db="EMBL/GenBank/DDBJ databases">
        <title>Draft genome of thermotolerant cyanobacterium Desertifilum sp. strain IPPAS B-1220.</title>
        <authorList>
            <person name="Sinetova M.A."/>
            <person name="Bolakhan K."/>
            <person name="Zayadan B.K."/>
            <person name="Mironov K.S."/>
            <person name="Ustinova V."/>
            <person name="Kupriyanova E.V."/>
            <person name="Sidorov R.A."/>
            <person name="Skrypnik A.N."/>
            <person name="Gogoleva N.E."/>
            <person name="Gogolev Y.V."/>
            <person name="Los D.A."/>
        </authorList>
    </citation>
    <scope>NUCLEOTIDE SEQUENCE [LARGE SCALE GENOMIC DNA]</scope>
    <source>
        <strain evidence="9">IPPAS B-1220</strain>
    </source>
</reference>
<dbReference type="STRING" id="1781255.BH720_02775"/>
<evidence type="ECO:0000256" key="3">
    <source>
        <dbReference type="ARBA" id="ARBA00022475"/>
    </source>
</evidence>
<comment type="subcellular location">
    <subcellularLocation>
        <location evidence="1">Cell membrane</location>
        <topology evidence="1">Single-pass membrane protein</topology>
    </subcellularLocation>
    <subcellularLocation>
        <location evidence="7">Cell membrane</location>
        <topology evidence="7">Single-pass type II membrane protein</topology>
    </subcellularLocation>
</comment>
<sequence length="137" mass="14982">MRFKSQRANAQLPEVNLIPMLNVMMAVLAFFVMISMTLTAQEGVNVQLPGPSEAEVPEQQTTPDPLIVELDEQGQIAIAQIPLSPEQLNPQIQAYLQANPQGSVFLVANPELAYEQVVQVLSQMRQAGGDRVSLAIE</sequence>
<proteinExistence type="inferred from homology"/>
<evidence type="ECO:0000256" key="8">
    <source>
        <dbReference type="SAM" id="Phobius"/>
    </source>
</evidence>
<keyword evidence="7" id="KW-0653">Protein transport</keyword>
<evidence type="ECO:0000256" key="6">
    <source>
        <dbReference type="ARBA" id="ARBA00023136"/>
    </source>
</evidence>
<evidence type="ECO:0000256" key="7">
    <source>
        <dbReference type="RuleBase" id="RU003879"/>
    </source>
</evidence>
<organism evidence="9">
    <name type="scientific">Desertifilum tharense IPPAS B-1220</name>
    <dbReference type="NCBI Taxonomy" id="1781255"/>
    <lineage>
        <taxon>Bacteria</taxon>
        <taxon>Bacillati</taxon>
        <taxon>Cyanobacteriota</taxon>
        <taxon>Cyanophyceae</taxon>
        <taxon>Desertifilales</taxon>
        <taxon>Desertifilaceae</taxon>
        <taxon>Desertifilum</taxon>
    </lineage>
</organism>
<dbReference type="PANTHER" id="PTHR30558">
    <property type="entry name" value="EXBD MEMBRANE COMPONENT OF PMF-DRIVEN MACROMOLECULE IMPORT SYSTEM"/>
    <property type="match status" value="1"/>
</dbReference>
<gene>
    <name evidence="9" type="ORF">BH720_02775</name>
</gene>
<keyword evidence="6 8" id="KW-0472">Membrane</keyword>
<dbReference type="OrthoDB" id="465809at2"/>
<keyword evidence="3" id="KW-1003">Cell membrane</keyword>
<evidence type="ECO:0000256" key="1">
    <source>
        <dbReference type="ARBA" id="ARBA00004162"/>
    </source>
</evidence>
<dbReference type="AlphaFoldDB" id="A0A1E5QQU4"/>
<keyword evidence="4 7" id="KW-0812">Transmembrane</keyword>
<comment type="similarity">
    <text evidence="2 7">Belongs to the ExbD/TolR family.</text>
</comment>
<evidence type="ECO:0000256" key="2">
    <source>
        <dbReference type="ARBA" id="ARBA00005811"/>
    </source>
</evidence>
<dbReference type="EMBL" id="MJGC01000032">
    <property type="protein sequence ID" value="OEJ76703.1"/>
    <property type="molecule type" value="Genomic_DNA"/>
</dbReference>
<evidence type="ECO:0000256" key="4">
    <source>
        <dbReference type="ARBA" id="ARBA00022692"/>
    </source>
</evidence>
<dbReference type="InterPro" id="IPR003400">
    <property type="entry name" value="ExbD"/>
</dbReference>
<dbReference type="GO" id="GO:0015031">
    <property type="term" value="P:protein transport"/>
    <property type="evidence" value="ECO:0007669"/>
    <property type="project" value="UniProtKB-KW"/>
</dbReference>
<evidence type="ECO:0000256" key="5">
    <source>
        <dbReference type="ARBA" id="ARBA00022989"/>
    </source>
</evidence>
<comment type="caution">
    <text evidence="9">The sequence shown here is derived from an EMBL/GenBank/DDBJ whole genome shotgun (WGS) entry which is preliminary data.</text>
</comment>
<dbReference type="GO" id="GO:0022857">
    <property type="term" value="F:transmembrane transporter activity"/>
    <property type="evidence" value="ECO:0007669"/>
    <property type="project" value="InterPro"/>
</dbReference>
<dbReference type="Pfam" id="PF02472">
    <property type="entry name" value="ExbD"/>
    <property type="match status" value="1"/>
</dbReference>
<accession>A0A1E5QQU4</accession>
<dbReference type="PANTHER" id="PTHR30558:SF3">
    <property type="entry name" value="BIOPOLYMER TRANSPORT PROTEIN EXBD-RELATED"/>
    <property type="match status" value="1"/>
</dbReference>
<evidence type="ECO:0000313" key="9">
    <source>
        <dbReference type="EMBL" id="OEJ76703.1"/>
    </source>
</evidence>
<dbReference type="RefSeq" id="WP_069965633.1">
    <property type="nucleotide sequence ID" value="NZ_CM124774.1"/>
</dbReference>
<keyword evidence="5 8" id="KW-1133">Transmembrane helix</keyword>
<dbReference type="GO" id="GO:0005886">
    <property type="term" value="C:plasma membrane"/>
    <property type="evidence" value="ECO:0007669"/>
    <property type="project" value="UniProtKB-SubCell"/>
</dbReference>
<feature type="transmembrane region" description="Helical" evidence="8">
    <location>
        <begin position="21"/>
        <end position="40"/>
    </location>
</feature>